<comment type="caution">
    <text evidence="2">The sequence shown here is derived from an EMBL/GenBank/DDBJ whole genome shotgun (WGS) entry which is preliminary data.</text>
</comment>
<sequence>MAKKVVLVIDRDDDLGQKAGISSPVIGRDNVVSAAVRLGTADPEDSDVNAMFAAIKIYDDLKEKGDDAEVVVVCGDKSVGVASDSKIAEQLDRVVLNLKPSSAIVVTDGSEDEFVLPIISSRVKIDSVQRVVVKQSRTIESTYFLIRRMLNDPKIARITLAPLGMVFLVYSIFLIMQRPEWGLGGIIFFLGIYFMVKAYGWEKNIANFLDSVRVSLVEGRLSFIFYVTSAILLIIGIVHGSNVSINIPDAAEAVSTFILYSTWWFVLSGIFTLLARAADAYAENRRVSKYFTIIFLLIAFGLIVWASAHYILNPEAPNALQNFAGSILGAILIAAIGVLTLKRF</sequence>
<organism evidence="2">
    <name type="scientific">Archaeoglobus fulgidus</name>
    <dbReference type="NCBI Taxonomy" id="2234"/>
    <lineage>
        <taxon>Archaea</taxon>
        <taxon>Methanobacteriati</taxon>
        <taxon>Methanobacteriota</taxon>
        <taxon>Archaeoglobi</taxon>
        <taxon>Archaeoglobales</taxon>
        <taxon>Archaeoglobaceae</taxon>
        <taxon>Archaeoglobus</taxon>
    </lineage>
</organism>
<gene>
    <name evidence="2" type="ORF">ENN70_08480</name>
</gene>
<evidence type="ECO:0000313" key="2">
    <source>
        <dbReference type="EMBL" id="HET22065.1"/>
    </source>
</evidence>
<dbReference type="Pfam" id="PF04123">
    <property type="entry name" value="DUF373"/>
    <property type="match status" value="1"/>
</dbReference>
<feature type="transmembrane region" description="Helical" evidence="1">
    <location>
        <begin position="257"/>
        <end position="278"/>
    </location>
</feature>
<protein>
    <submittedName>
        <fullName evidence="2">DUF373 family protein</fullName>
    </submittedName>
</protein>
<dbReference type="PANTHER" id="PTHR38815">
    <property type="entry name" value="HYPOTHETICAL MEMBRANE PROTEIN, CONSERVED, DUF373 FAMILY"/>
    <property type="match status" value="1"/>
</dbReference>
<feature type="transmembrane region" description="Helical" evidence="1">
    <location>
        <begin position="290"/>
        <end position="311"/>
    </location>
</feature>
<feature type="transmembrane region" description="Helical" evidence="1">
    <location>
        <begin position="181"/>
        <end position="200"/>
    </location>
</feature>
<keyword evidence="1" id="KW-1133">Transmembrane helix</keyword>
<dbReference type="PANTHER" id="PTHR38815:SF1">
    <property type="entry name" value="DUF373 FAMILY PROTEIN"/>
    <property type="match status" value="1"/>
</dbReference>
<name>A0A7C2S7G9_ARCFL</name>
<feature type="transmembrane region" description="Helical" evidence="1">
    <location>
        <begin position="221"/>
        <end position="245"/>
    </location>
</feature>
<proteinExistence type="predicted"/>
<feature type="transmembrane region" description="Helical" evidence="1">
    <location>
        <begin position="323"/>
        <end position="341"/>
    </location>
</feature>
<keyword evidence="1" id="KW-0472">Membrane</keyword>
<keyword evidence="1" id="KW-0812">Transmembrane</keyword>
<dbReference type="EMBL" id="DSCQ01000110">
    <property type="protein sequence ID" value="HET22065.1"/>
    <property type="molecule type" value="Genomic_DNA"/>
</dbReference>
<dbReference type="InterPro" id="IPR007254">
    <property type="entry name" value="DUF373"/>
</dbReference>
<evidence type="ECO:0000256" key="1">
    <source>
        <dbReference type="SAM" id="Phobius"/>
    </source>
</evidence>
<feature type="transmembrane region" description="Helical" evidence="1">
    <location>
        <begin position="155"/>
        <end position="175"/>
    </location>
</feature>
<dbReference type="AlphaFoldDB" id="A0A7C2S7G9"/>
<accession>A0A7C2S7G9</accession>
<reference evidence="2" key="1">
    <citation type="journal article" date="2020" name="mSystems">
        <title>Genome- and Community-Level Interaction Insights into Carbon Utilization and Element Cycling Functions of Hydrothermarchaeota in Hydrothermal Sediment.</title>
        <authorList>
            <person name="Zhou Z."/>
            <person name="Liu Y."/>
            <person name="Xu W."/>
            <person name="Pan J."/>
            <person name="Luo Z.H."/>
            <person name="Li M."/>
        </authorList>
    </citation>
    <scope>NUCLEOTIDE SEQUENCE [LARGE SCALE GENOMIC DNA]</scope>
    <source>
        <strain evidence="2">SpSt-12</strain>
    </source>
</reference>